<organism evidence="2 3">
    <name type="scientific">Trichoglossum hirsutum</name>
    <dbReference type="NCBI Taxonomy" id="265104"/>
    <lineage>
        <taxon>Eukaryota</taxon>
        <taxon>Fungi</taxon>
        <taxon>Dikarya</taxon>
        <taxon>Ascomycota</taxon>
        <taxon>Pezizomycotina</taxon>
        <taxon>Geoglossomycetes</taxon>
        <taxon>Geoglossales</taxon>
        <taxon>Geoglossaceae</taxon>
        <taxon>Trichoglossum</taxon>
    </lineage>
</organism>
<keyword evidence="3" id="KW-1185">Reference proteome</keyword>
<evidence type="ECO:0000256" key="1">
    <source>
        <dbReference type="SAM" id="MobiDB-lite"/>
    </source>
</evidence>
<feature type="compositionally biased region" description="Basic and acidic residues" evidence="1">
    <location>
        <begin position="1"/>
        <end position="20"/>
    </location>
</feature>
<reference evidence="2" key="1">
    <citation type="submission" date="2021-03" db="EMBL/GenBank/DDBJ databases">
        <title>Comparative genomics and phylogenomic investigation of the class Geoglossomycetes provide insights into ecological specialization and systematics.</title>
        <authorList>
            <person name="Melie T."/>
            <person name="Pirro S."/>
            <person name="Miller A.N."/>
            <person name="Quandt A."/>
        </authorList>
    </citation>
    <scope>NUCLEOTIDE SEQUENCE</scope>
    <source>
        <strain evidence="2">CAQ_001_2017</strain>
    </source>
</reference>
<evidence type="ECO:0000313" key="2">
    <source>
        <dbReference type="EMBL" id="KAH0565673.1"/>
    </source>
</evidence>
<feature type="region of interest" description="Disordered" evidence="1">
    <location>
        <begin position="1"/>
        <end position="24"/>
    </location>
</feature>
<sequence length="155" mass="17414">MPVVVHERNQAGHTGHDATSVRHQPQHQLEPVEFFLRIFVALVRLTPYRMITSRRIVPLRASLPPDSWGPDQHEAPIDTDMVNFHTAITSTRQSSLHLTIVQMETATVITNIAAVSQMSTCLLASSDHGQNGRLPRIIQKSVQYVRTWDAKPIPP</sequence>
<dbReference type="AlphaFoldDB" id="A0A9P8LI05"/>
<evidence type="ECO:0000313" key="3">
    <source>
        <dbReference type="Proteomes" id="UP000750711"/>
    </source>
</evidence>
<dbReference type="EMBL" id="JAGHQM010000070">
    <property type="protein sequence ID" value="KAH0565673.1"/>
    <property type="molecule type" value="Genomic_DNA"/>
</dbReference>
<name>A0A9P8LI05_9PEZI</name>
<proteinExistence type="predicted"/>
<accession>A0A9P8LI05</accession>
<protein>
    <submittedName>
        <fullName evidence="2">Uncharacterized protein</fullName>
    </submittedName>
</protein>
<comment type="caution">
    <text evidence="2">The sequence shown here is derived from an EMBL/GenBank/DDBJ whole genome shotgun (WGS) entry which is preliminary data.</text>
</comment>
<gene>
    <name evidence="2" type="ORF">GP486_000929</name>
</gene>
<dbReference type="Proteomes" id="UP000750711">
    <property type="component" value="Unassembled WGS sequence"/>
</dbReference>